<accession>A0A0B4XQX3</accession>
<keyword evidence="3" id="KW-0067">ATP-binding</keyword>
<dbReference type="InterPro" id="IPR018149">
    <property type="entry name" value="Lys-tRNA-synth_II_C"/>
</dbReference>
<dbReference type="PANTHER" id="PTHR42918">
    <property type="entry name" value="LYSYL-TRNA SYNTHETASE"/>
    <property type="match status" value="1"/>
</dbReference>
<dbReference type="InterPro" id="IPR045864">
    <property type="entry name" value="aa-tRNA-synth_II/BPL/LPL"/>
</dbReference>
<keyword evidence="6" id="KW-1185">Reference proteome</keyword>
<keyword evidence="2" id="KW-0547">Nucleotide-binding</keyword>
<dbReference type="STRING" id="391936.S7S_15870"/>
<protein>
    <submittedName>
        <fullName evidence="5">Lysyl-tRNA synthetase</fullName>
    </submittedName>
</protein>
<dbReference type="RefSeq" id="WP_008733365.1">
    <property type="nucleotide sequence ID" value="NZ_CP004387.1"/>
</dbReference>
<dbReference type="Proteomes" id="UP000006764">
    <property type="component" value="Chromosome"/>
</dbReference>
<dbReference type="Gene3D" id="3.30.930.10">
    <property type="entry name" value="Bira Bifunctional Protein, Domain 2"/>
    <property type="match status" value="1"/>
</dbReference>
<feature type="domain" description="Aminoacyl-transfer RNA synthetases class-II family profile" evidence="4">
    <location>
        <begin position="16"/>
        <end position="307"/>
    </location>
</feature>
<keyword evidence="1" id="KW-0436">Ligase</keyword>
<dbReference type="PRINTS" id="PR00982">
    <property type="entry name" value="TRNASYNTHLYS"/>
</dbReference>
<organism evidence="5 6">
    <name type="scientific">Isoalcanivorax pacificus W11-5</name>
    <dbReference type="NCBI Taxonomy" id="391936"/>
    <lineage>
        <taxon>Bacteria</taxon>
        <taxon>Pseudomonadati</taxon>
        <taxon>Pseudomonadota</taxon>
        <taxon>Gammaproteobacteria</taxon>
        <taxon>Oceanospirillales</taxon>
        <taxon>Alcanivoracaceae</taxon>
        <taxon>Isoalcanivorax</taxon>
    </lineage>
</organism>
<dbReference type="NCBIfam" id="NF006828">
    <property type="entry name" value="PRK09350.1"/>
    <property type="match status" value="1"/>
</dbReference>
<dbReference type="NCBIfam" id="TIGR00462">
    <property type="entry name" value="genX"/>
    <property type="match status" value="1"/>
</dbReference>
<sequence>MTDWRPGATARALAARAALYRQVRAFFDARGVLEVDTPQLASHGVTDLHIQCIPVPGYGYLQSSPEYHMKRLLAAGSGPIWQISHAFRQGEAGRRHNPEFTLLEWYRPGFDLDALIHECTTLLSELLSLPRIRRHAFRDLFRDVTGLDPLTTDTATLRAHASRQAELPDLDHTALVDYLMATEVEAALPPDQLTVVERFPGWAAALARTTADPDGTVVAQRFEIYAGGLELANGYFELTDPAEQASRFAQDRAQRAEQALPDMAADPHLIAALTHGLPDCAGVAVGLDRVLMCRLDEPDIRRLLSFPADNA</sequence>
<gene>
    <name evidence="5" type="ORF">S7S_15870</name>
</gene>
<evidence type="ECO:0000259" key="4">
    <source>
        <dbReference type="PROSITE" id="PS50862"/>
    </source>
</evidence>
<dbReference type="EMBL" id="CP004387">
    <property type="protein sequence ID" value="AJD49586.1"/>
    <property type="molecule type" value="Genomic_DNA"/>
</dbReference>
<dbReference type="InterPro" id="IPR006195">
    <property type="entry name" value="aa-tRNA-synth_II"/>
</dbReference>
<evidence type="ECO:0000256" key="1">
    <source>
        <dbReference type="ARBA" id="ARBA00022598"/>
    </source>
</evidence>
<evidence type="ECO:0000313" key="6">
    <source>
        <dbReference type="Proteomes" id="UP000006764"/>
    </source>
</evidence>
<dbReference type="KEGG" id="apac:S7S_15870"/>
<dbReference type="AlphaFoldDB" id="A0A0B4XQX3"/>
<evidence type="ECO:0000256" key="3">
    <source>
        <dbReference type="ARBA" id="ARBA00022840"/>
    </source>
</evidence>
<dbReference type="InterPro" id="IPR004525">
    <property type="entry name" value="EpmA"/>
</dbReference>
<dbReference type="Pfam" id="PF00152">
    <property type="entry name" value="tRNA-synt_2"/>
    <property type="match status" value="1"/>
</dbReference>
<dbReference type="GO" id="GO:0005829">
    <property type="term" value="C:cytosol"/>
    <property type="evidence" value="ECO:0007669"/>
    <property type="project" value="TreeGrafter"/>
</dbReference>
<proteinExistence type="predicted"/>
<name>A0A0B4XQX3_9GAMM</name>
<dbReference type="HOGENOM" id="CLU_008255_1_1_6"/>
<dbReference type="GO" id="GO:0006430">
    <property type="term" value="P:lysyl-tRNA aminoacylation"/>
    <property type="evidence" value="ECO:0007669"/>
    <property type="project" value="InterPro"/>
</dbReference>
<dbReference type="PANTHER" id="PTHR42918:SF6">
    <property type="entry name" value="ELONGATION FACTOR P--(R)-BETA-LYSINE LIGASE"/>
    <property type="match status" value="1"/>
</dbReference>
<dbReference type="InterPro" id="IPR004364">
    <property type="entry name" value="Aa-tRNA-synt_II"/>
</dbReference>
<reference evidence="5 6" key="1">
    <citation type="journal article" date="2012" name="J. Bacteriol.">
        <title>Genome sequence of an alkane-degrading bacterium, Alcanivorax pacificus type strain W11-5, isolated from deep sea sediment.</title>
        <authorList>
            <person name="Lai Q."/>
            <person name="Shao Z."/>
        </authorList>
    </citation>
    <scope>NUCLEOTIDE SEQUENCE [LARGE SCALE GENOMIC DNA]</scope>
    <source>
        <strain evidence="5 6">W11-5</strain>
    </source>
</reference>
<dbReference type="SUPFAM" id="SSF55681">
    <property type="entry name" value="Class II aaRS and biotin synthetases"/>
    <property type="match status" value="1"/>
</dbReference>
<dbReference type="GO" id="GO:0004824">
    <property type="term" value="F:lysine-tRNA ligase activity"/>
    <property type="evidence" value="ECO:0007669"/>
    <property type="project" value="InterPro"/>
</dbReference>
<dbReference type="PROSITE" id="PS50862">
    <property type="entry name" value="AA_TRNA_LIGASE_II"/>
    <property type="match status" value="1"/>
</dbReference>
<evidence type="ECO:0000256" key="2">
    <source>
        <dbReference type="ARBA" id="ARBA00022741"/>
    </source>
</evidence>
<evidence type="ECO:0000313" key="5">
    <source>
        <dbReference type="EMBL" id="AJD49586.1"/>
    </source>
</evidence>
<dbReference type="OrthoDB" id="9802326at2"/>
<dbReference type="GO" id="GO:0005524">
    <property type="term" value="F:ATP binding"/>
    <property type="evidence" value="ECO:0007669"/>
    <property type="project" value="UniProtKB-KW"/>
</dbReference>
<dbReference type="GO" id="GO:0000049">
    <property type="term" value="F:tRNA binding"/>
    <property type="evidence" value="ECO:0007669"/>
    <property type="project" value="TreeGrafter"/>
</dbReference>
<keyword evidence="5" id="KW-0030">Aminoacyl-tRNA synthetase</keyword>